<protein>
    <submittedName>
        <fullName evidence="1">Uncharacterized protein</fullName>
    </submittedName>
</protein>
<dbReference type="EMBL" id="CAWYQH010000141">
    <property type="protein sequence ID" value="CAK8693944.1"/>
    <property type="molecule type" value="Genomic_DNA"/>
</dbReference>
<proteinExistence type="predicted"/>
<organism evidence="1 2">
    <name type="scientific">Clavelina lepadiformis</name>
    <name type="common">Light-bulb sea squirt</name>
    <name type="synonym">Ascidia lepadiformis</name>
    <dbReference type="NCBI Taxonomy" id="159417"/>
    <lineage>
        <taxon>Eukaryota</taxon>
        <taxon>Metazoa</taxon>
        <taxon>Chordata</taxon>
        <taxon>Tunicata</taxon>
        <taxon>Ascidiacea</taxon>
        <taxon>Aplousobranchia</taxon>
        <taxon>Clavelinidae</taxon>
        <taxon>Clavelina</taxon>
    </lineage>
</organism>
<reference evidence="1 2" key="1">
    <citation type="submission" date="2024-02" db="EMBL/GenBank/DDBJ databases">
        <authorList>
            <person name="Daric V."/>
            <person name="Darras S."/>
        </authorList>
    </citation>
    <scope>NUCLEOTIDE SEQUENCE [LARGE SCALE GENOMIC DNA]</scope>
</reference>
<sequence>MSIREEKSQQALIDLLLKPWFSIQFQPLTKKCKVTGTGPSMRWLLITPQSRKIHQSVNNTTPGL</sequence>
<accession>A0ABP0GTD3</accession>
<gene>
    <name evidence="1" type="ORF">CVLEPA_LOCUS27230</name>
</gene>
<evidence type="ECO:0000313" key="2">
    <source>
        <dbReference type="Proteomes" id="UP001642483"/>
    </source>
</evidence>
<comment type="caution">
    <text evidence="1">The sequence shown here is derived from an EMBL/GenBank/DDBJ whole genome shotgun (WGS) entry which is preliminary data.</text>
</comment>
<evidence type="ECO:0000313" key="1">
    <source>
        <dbReference type="EMBL" id="CAK8693944.1"/>
    </source>
</evidence>
<dbReference type="Proteomes" id="UP001642483">
    <property type="component" value="Unassembled WGS sequence"/>
</dbReference>
<keyword evidence="2" id="KW-1185">Reference proteome</keyword>
<name>A0ABP0GTD3_CLALP</name>